<dbReference type="OrthoDB" id="3172126at2"/>
<name>A0A1Y3Y5A7_9ACTN</name>
<dbReference type="EMBL" id="NFIE01000003">
    <property type="protein sequence ID" value="OUN89490.1"/>
    <property type="molecule type" value="Genomic_DNA"/>
</dbReference>
<accession>A0A1Y3Y5A7</accession>
<comment type="caution">
    <text evidence="1">The sequence shown here is derived from an EMBL/GenBank/DDBJ whole genome shotgun (WGS) entry which is preliminary data.</text>
</comment>
<evidence type="ECO:0000313" key="2">
    <source>
        <dbReference type="Proteomes" id="UP000195781"/>
    </source>
</evidence>
<evidence type="ECO:0008006" key="3">
    <source>
        <dbReference type="Google" id="ProtNLM"/>
    </source>
</evidence>
<keyword evidence="2" id="KW-1185">Reference proteome</keyword>
<reference evidence="2" key="1">
    <citation type="submission" date="2017-04" db="EMBL/GenBank/DDBJ databases">
        <title>Function of individual gut microbiota members based on whole genome sequencing of pure cultures obtained from chicken caecum.</title>
        <authorList>
            <person name="Medvecky M."/>
            <person name="Cejkova D."/>
            <person name="Polansky O."/>
            <person name="Karasova D."/>
            <person name="Kubasova T."/>
            <person name="Cizek A."/>
            <person name="Rychlik I."/>
        </authorList>
    </citation>
    <scope>NUCLEOTIDE SEQUENCE [LARGE SCALE GENOMIC DNA]</scope>
    <source>
        <strain evidence="2">An5</strain>
    </source>
</reference>
<dbReference type="Proteomes" id="UP000195781">
    <property type="component" value="Unassembled WGS sequence"/>
</dbReference>
<gene>
    <name evidence="1" type="ORF">B5G02_01670</name>
</gene>
<dbReference type="AlphaFoldDB" id="A0A1Y3Y5A7"/>
<organism evidence="1 2">
    <name type="scientific">[Collinsella] massiliensis</name>
    <dbReference type="NCBI Taxonomy" id="1232426"/>
    <lineage>
        <taxon>Bacteria</taxon>
        <taxon>Bacillati</taxon>
        <taxon>Actinomycetota</taxon>
        <taxon>Coriobacteriia</taxon>
        <taxon>Coriobacteriales</taxon>
        <taxon>Coriobacteriaceae</taxon>
        <taxon>Enorma</taxon>
    </lineage>
</organism>
<evidence type="ECO:0000313" key="1">
    <source>
        <dbReference type="EMBL" id="OUN89490.1"/>
    </source>
</evidence>
<sequence>MALRRTKAWGELLACVTDALSARRCYSPASYGEAQMLRRHIRDKSIVEPFPRLFAPGDAWEQLARLDQERYVIRGYAWAHPNAMFCSLSAAVMHGLPVTYSLLGTLHLYASSPSQRGGKRVEMRYRQHPSCVKIDGVPVASLVEATVDCLCACDFEDALALADGCLRIARADASYLRREVERLAHGCKGVEKARDVARWADGRAESGGESIARAVMIRAGLPPTDIQRAFDDPLEPRKSYRADFVFELTDGKTVLGEFDGRAKYEDEQLRAGSSTIDVLLKERQRESRLTLMDVRIVRFNWNDVRTPGRLEQMLGAAGVTRATLVKP</sequence>
<protein>
    <recommendedName>
        <fullName evidence="3">CTP synthase</fullName>
    </recommendedName>
</protein>
<proteinExistence type="predicted"/>